<dbReference type="GeneID" id="33554960"/>
<evidence type="ECO:0000256" key="7">
    <source>
        <dbReference type="ARBA" id="ARBA00022946"/>
    </source>
</evidence>
<dbReference type="CDD" id="cd18805">
    <property type="entry name" value="SF2_C_suv3"/>
    <property type="match status" value="1"/>
</dbReference>
<dbReference type="FunFam" id="3.40.50.300:FF:000957">
    <property type="entry name" value="ATP-dependent RNA helicase SUV3L, mitochondrial"/>
    <property type="match status" value="1"/>
</dbReference>
<accession>A0A1Y1UQD1</accession>
<keyword evidence="8" id="KW-0496">Mitochondrion</keyword>
<keyword evidence="4 12" id="KW-0378">Hydrolase</keyword>
<dbReference type="InParanoid" id="A0A1Y1UQD1"/>
<evidence type="ECO:0000256" key="3">
    <source>
        <dbReference type="ARBA" id="ARBA00022741"/>
    </source>
</evidence>
<proteinExistence type="predicted"/>
<dbReference type="STRING" id="4999.A0A1Y1UQD1"/>
<dbReference type="InterPro" id="IPR027417">
    <property type="entry name" value="P-loop_NTPase"/>
</dbReference>
<dbReference type="Gene3D" id="1.20.58.1080">
    <property type="match status" value="1"/>
</dbReference>
<dbReference type="GO" id="GO:0005524">
    <property type="term" value="F:ATP binding"/>
    <property type="evidence" value="ECO:0007669"/>
    <property type="project" value="UniProtKB-KW"/>
</dbReference>
<evidence type="ECO:0000256" key="2">
    <source>
        <dbReference type="ARBA" id="ARBA00012552"/>
    </source>
</evidence>
<dbReference type="Gene3D" id="1.20.272.40">
    <property type="match status" value="1"/>
</dbReference>
<dbReference type="GO" id="GO:0045025">
    <property type="term" value="C:mitochondrial degradosome"/>
    <property type="evidence" value="ECO:0007669"/>
    <property type="project" value="TreeGrafter"/>
</dbReference>
<evidence type="ECO:0000256" key="9">
    <source>
        <dbReference type="ARBA" id="ARBA00047984"/>
    </source>
</evidence>
<dbReference type="EC" id="3.6.4.13" evidence="2"/>
<feature type="region of interest" description="Disordered" evidence="10">
    <location>
        <begin position="535"/>
        <end position="563"/>
    </location>
</feature>
<dbReference type="SUPFAM" id="SSF52540">
    <property type="entry name" value="P-loop containing nucleoside triphosphate hydrolases"/>
    <property type="match status" value="1"/>
</dbReference>
<protein>
    <recommendedName>
        <fullName evidence="2">RNA helicase</fullName>
        <ecNumber evidence="2">3.6.4.13</ecNumber>
    </recommendedName>
</protein>
<dbReference type="GO" id="GO:0000965">
    <property type="term" value="P:mitochondrial RNA 3'-end processing"/>
    <property type="evidence" value="ECO:0007669"/>
    <property type="project" value="TreeGrafter"/>
</dbReference>
<dbReference type="Proteomes" id="UP000193218">
    <property type="component" value="Unassembled WGS sequence"/>
</dbReference>
<dbReference type="PANTHER" id="PTHR12131">
    <property type="entry name" value="ATP-DEPENDENT RNA AND DNA HELICASE"/>
    <property type="match status" value="1"/>
</dbReference>
<keyword evidence="6" id="KW-0067">ATP-binding</keyword>
<comment type="subcellular location">
    <subcellularLocation>
        <location evidence="1">Mitochondrion</location>
    </subcellularLocation>
</comment>
<feature type="region of interest" description="Disordered" evidence="10">
    <location>
        <begin position="845"/>
        <end position="937"/>
    </location>
</feature>
<dbReference type="InterPro" id="IPR001650">
    <property type="entry name" value="Helicase_C-like"/>
</dbReference>
<dbReference type="GO" id="GO:0003724">
    <property type="term" value="F:RNA helicase activity"/>
    <property type="evidence" value="ECO:0007669"/>
    <property type="project" value="UniProtKB-EC"/>
</dbReference>
<evidence type="ECO:0000256" key="6">
    <source>
        <dbReference type="ARBA" id="ARBA00022840"/>
    </source>
</evidence>
<dbReference type="Pfam" id="PF12513">
    <property type="entry name" value="SUV3_C"/>
    <property type="match status" value="1"/>
</dbReference>
<gene>
    <name evidence="12" type="ORF">BD324DRAFT_575889</name>
</gene>
<evidence type="ECO:0000313" key="12">
    <source>
        <dbReference type="EMBL" id="ORX40270.1"/>
    </source>
</evidence>
<name>A0A1Y1UQD1_9TREE</name>
<reference evidence="12 13" key="1">
    <citation type="submission" date="2017-03" db="EMBL/GenBank/DDBJ databases">
        <title>Widespread Adenine N6-methylation of Active Genes in Fungi.</title>
        <authorList>
            <consortium name="DOE Joint Genome Institute"/>
            <person name="Mondo S.J."/>
            <person name="Dannebaum R.O."/>
            <person name="Kuo R.C."/>
            <person name="Louie K.B."/>
            <person name="Bewick A.J."/>
            <person name="Labutti K."/>
            <person name="Haridas S."/>
            <person name="Kuo A."/>
            <person name="Salamov A."/>
            <person name="Ahrendt S.R."/>
            <person name="Lau R."/>
            <person name="Bowen B.P."/>
            <person name="Lipzen A."/>
            <person name="Sullivan W."/>
            <person name="Andreopoulos W.B."/>
            <person name="Clum A."/>
            <person name="Lindquist E."/>
            <person name="Daum C."/>
            <person name="Northen T.R."/>
            <person name="Ramamoorthy G."/>
            <person name="Schmitz R.J."/>
            <person name="Gryganskyi A."/>
            <person name="Culley D."/>
            <person name="Magnuson J."/>
            <person name="James T.Y."/>
            <person name="O'Malley M.A."/>
            <person name="Stajich J.E."/>
            <person name="Spatafora J.W."/>
            <person name="Visel A."/>
            <person name="Grigoriev I.V."/>
        </authorList>
    </citation>
    <scope>NUCLEOTIDE SEQUENCE [LARGE SCALE GENOMIC DNA]</scope>
    <source>
        <strain evidence="12 13">NRRL Y-17943</strain>
    </source>
</reference>
<dbReference type="PROSITE" id="PS51194">
    <property type="entry name" value="HELICASE_CTER"/>
    <property type="match status" value="1"/>
</dbReference>
<evidence type="ECO:0000256" key="1">
    <source>
        <dbReference type="ARBA" id="ARBA00004173"/>
    </source>
</evidence>
<keyword evidence="5" id="KW-0347">Helicase</keyword>
<dbReference type="OrthoDB" id="6692397at2759"/>
<dbReference type="InterPro" id="IPR044774">
    <property type="entry name" value="Suv3_DEXQc"/>
</dbReference>
<keyword evidence="3" id="KW-0547">Nucleotide-binding</keyword>
<dbReference type="Pfam" id="PF22527">
    <property type="entry name" value="DEXQc_Suv3"/>
    <property type="match status" value="1"/>
</dbReference>
<dbReference type="InterPro" id="IPR055206">
    <property type="entry name" value="DEXQc_SUV3"/>
</dbReference>
<sequence>MSLPSVIRSSARRTICSVCVASSSRHTLASPPIRRSFRTTYRSLANAVASTLDADEELRSSSNLDHTPSDLPARKTSRSVAGQKAKGKTFQAPKSRKFTASAFLPPAPPTPLEVARRILARLPEFSKSKRLSSQVHDYGLTSEEERASIDNWAWTLDDLLNSCSNDDAEAKAAFQRSGFQLDRLIQSIASAEEQGLAGSSQQAIEHALTRNYVQAASRDEAVKTSTRDHLRTILSLTDLTNIAFSTAFLPARSMRRHFHLHLGPTNSGKTYNALKALAQAKSGAYAGPLRLLAHEVWERLNQGTVGGLDGQGKACNLLTGEDHRVVDPTSQLLSCTVEMLPLSRADPYEVVVIDEIQMLKDVARGGAWSKALIGVKAKEIHLCGDETMLDMLSGLIPSLGDTMEVHRYDRLTPLKVADKSLGGDFGKFEKGDCAVTFSRNNIFAVKKQIEQVVSRKCAVVYGALPPETRAEQARNFNDPNTHEEILVASDAVGMGLNLKIKRLVFINLTKWNGSAEVPLTLTQIKQIAGRAGRFGTRDNDSDKLRTASKSHEDKNDYIGLDDAPDEGGVVTTLHDSDLPLLRELLPIPLQSARQMVIDVPTEIIAQMATLLPPSTKFSSLLQHVSTLAVVPPNMTTGALDLSRGPSEVIDAFASHLSLHEMSVFNAAPVNLKDPVLKHILGTTIHLYTRTNEVKLKDVFRASELPKKLDVIEATLAILPPLPPVLGIGRLPLLPPIVISSIPSLETLHKGLVLYLWLSFRLPLAFPDREAAEQLKQRCEVVLEDCIERIPGVRQKKHLERTREGDRAVANWRATFVAPNGTKKFEGSDPKGVQWVEEAIAQRLKNKGAWNDRGSAPDPSKWLNEVDGRGQGQPPAPPRISAAFRNQNLKYRLGKSRHSPDFKAHSGWYPADPAAPKKTASHTHLLSEAPKSEKAGME</sequence>
<dbReference type="PANTHER" id="PTHR12131:SF1">
    <property type="entry name" value="ATP-DEPENDENT RNA HELICASE SUPV3L1, MITOCHONDRIAL-RELATED"/>
    <property type="match status" value="1"/>
</dbReference>
<evidence type="ECO:0000256" key="4">
    <source>
        <dbReference type="ARBA" id="ARBA00022801"/>
    </source>
</evidence>
<feature type="compositionally biased region" description="Basic and acidic residues" evidence="10">
    <location>
        <begin position="535"/>
        <end position="556"/>
    </location>
</feature>
<evidence type="ECO:0000259" key="11">
    <source>
        <dbReference type="PROSITE" id="PS51194"/>
    </source>
</evidence>
<dbReference type="SMART" id="SM00490">
    <property type="entry name" value="HELICc"/>
    <property type="match status" value="1"/>
</dbReference>
<dbReference type="FunCoup" id="A0A1Y1UQD1">
    <property type="interactions" value="305"/>
</dbReference>
<dbReference type="GO" id="GO:0016787">
    <property type="term" value="F:hydrolase activity"/>
    <property type="evidence" value="ECO:0007669"/>
    <property type="project" value="UniProtKB-KW"/>
</dbReference>
<dbReference type="InterPro" id="IPR022192">
    <property type="entry name" value="SUV3_C"/>
</dbReference>
<comment type="catalytic activity">
    <reaction evidence="9">
        <text>ATP + H2O = ADP + phosphate + H(+)</text>
        <dbReference type="Rhea" id="RHEA:13065"/>
        <dbReference type="ChEBI" id="CHEBI:15377"/>
        <dbReference type="ChEBI" id="CHEBI:15378"/>
        <dbReference type="ChEBI" id="CHEBI:30616"/>
        <dbReference type="ChEBI" id="CHEBI:43474"/>
        <dbReference type="ChEBI" id="CHEBI:456216"/>
        <dbReference type="EC" id="3.6.4.13"/>
    </reaction>
</comment>
<evidence type="ECO:0000313" key="13">
    <source>
        <dbReference type="Proteomes" id="UP000193218"/>
    </source>
</evidence>
<keyword evidence="7" id="KW-0809">Transit peptide</keyword>
<feature type="region of interest" description="Disordered" evidence="10">
    <location>
        <begin position="55"/>
        <end position="91"/>
    </location>
</feature>
<comment type="caution">
    <text evidence="12">The sequence shown here is derived from an EMBL/GenBank/DDBJ whole genome shotgun (WGS) entry which is preliminary data.</text>
</comment>
<dbReference type="Gene3D" id="3.40.50.300">
    <property type="entry name" value="P-loop containing nucleotide triphosphate hydrolases"/>
    <property type="match status" value="2"/>
</dbReference>
<dbReference type="CDD" id="cd17913">
    <property type="entry name" value="DEXQc_Suv3"/>
    <property type="match status" value="1"/>
</dbReference>
<dbReference type="AlphaFoldDB" id="A0A1Y1UQD1"/>
<dbReference type="Pfam" id="PF00271">
    <property type="entry name" value="Helicase_C"/>
    <property type="match status" value="1"/>
</dbReference>
<dbReference type="EMBL" id="NBSH01000002">
    <property type="protein sequence ID" value="ORX40270.1"/>
    <property type="molecule type" value="Genomic_DNA"/>
</dbReference>
<evidence type="ECO:0000256" key="5">
    <source>
        <dbReference type="ARBA" id="ARBA00022806"/>
    </source>
</evidence>
<organism evidence="12 13">
    <name type="scientific">Kockovaella imperatae</name>
    <dbReference type="NCBI Taxonomy" id="4999"/>
    <lineage>
        <taxon>Eukaryota</taxon>
        <taxon>Fungi</taxon>
        <taxon>Dikarya</taxon>
        <taxon>Basidiomycota</taxon>
        <taxon>Agaricomycotina</taxon>
        <taxon>Tremellomycetes</taxon>
        <taxon>Tremellales</taxon>
        <taxon>Cuniculitremaceae</taxon>
        <taxon>Kockovaella</taxon>
    </lineage>
</organism>
<keyword evidence="13" id="KW-1185">Reference proteome</keyword>
<dbReference type="InterPro" id="IPR050699">
    <property type="entry name" value="RNA-DNA_Helicase"/>
</dbReference>
<evidence type="ECO:0000256" key="8">
    <source>
        <dbReference type="ARBA" id="ARBA00023128"/>
    </source>
</evidence>
<feature type="domain" description="Helicase C-terminal" evidence="11">
    <location>
        <begin position="420"/>
        <end position="604"/>
    </location>
</feature>
<dbReference type="RefSeq" id="XP_021874055.1">
    <property type="nucleotide sequence ID" value="XM_022013152.1"/>
</dbReference>
<evidence type="ECO:0000256" key="10">
    <source>
        <dbReference type="SAM" id="MobiDB-lite"/>
    </source>
</evidence>